<dbReference type="EMBL" id="CVRI01000001">
    <property type="protein sequence ID" value="CRK86505.1"/>
    <property type="molecule type" value="Genomic_DNA"/>
</dbReference>
<sequence length="88" mass="10163">MTKIPKITSDGSKSESEQVEVISTNNNRKVSQLANEIRAWGTFLLMNNYKNQKPILEKRRRDRINSSLDELKSILLAIKQRDVSFIVD</sequence>
<dbReference type="GO" id="GO:0046983">
    <property type="term" value="F:protein dimerization activity"/>
    <property type="evidence" value="ECO:0007669"/>
    <property type="project" value="InterPro"/>
</dbReference>
<dbReference type="InterPro" id="IPR036638">
    <property type="entry name" value="HLH_DNA-bd_sf"/>
</dbReference>
<dbReference type="Pfam" id="PF00010">
    <property type="entry name" value="HLH"/>
    <property type="match status" value="1"/>
</dbReference>
<dbReference type="Proteomes" id="UP000183832">
    <property type="component" value="Unassembled WGS sequence"/>
</dbReference>
<name>A0A1J1HJS4_9DIPT</name>
<evidence type="ECO:0000313" key="4">
    <source>
        <dbReference type="Proteomes" id="UP000183832"/>
    </source>
</evidence>
<dbReference type="PROSITE" id="PS50888">
    <property type="entry name" value="BHLH"/>
    <property type="match status" value="1"/>
</dbReference>
<accession>A0A1J1HJS4</accession>
<dbReference type="Gene3D" id="4.10.280.10">
    <property type="entry name" value="Helix-loop-helix DNA-binding domain"/>
    <property type="match status" value="1"/>
</dbReference>
<dbReference type="AlphaFoldDB" id="A0A1J1HJS4"/>
<reference evidence="3 4" key="1">
    <citation type="submission" date="2015-04" db="EMBL/GenBank/DDBJ databases">
        <authorList>
            <person name="Syromyatnikov M.Y."/>
            <person name="Popov V.N."/>
        </authorList>
    </citation>
    <scope>NUCLEOTIDE SEQUENCE [LARGE SCALE GENOMIC DNA]</scope>
</reference>
<evidence type="ECO:0000313" key="3">
    <source>
        <dbReference type="EMBL" id="CRK86505.1"/>
    </source>
</evidence>
<evidence type="ECO:0000259" key="2">
    <source>
        <dbReference type="PROSITE" id="PS50888"/>
    </source>
</evidence>
<dbReference type="OrthoDB" id="6085656at2759"/>
<keyword evidence="4" id="KW-1185">Reference proteome</keyword>
<protein>
    <submittedName>
        <fullName evidence="3">CLUMA_CG000339, isoform A</fullName>
    </submittedName>
</protein>
<dbReference type="InterPro" id="IPR011598">
    <property type="entry name" value="bHLH_dom"/>
</dbReference>
<proteinExistence type="predicted"/>
<dbReference type="SUPFAM" id="SSF47459">
    <property type="entry name" value="HLH, helix-loop-helix DNA-binding domain"/>
    <property type="match status" value="1"/>
</dbReference>
<gene>
    <name evidence="3" type="ORF">CLUMA_CG000339</name>
</gene>
<organism evidence="3 4">
    <name type="scientific">Clunio marinus</name>
    <dbReference type="NCBI Taxonomy" id="568069"/>
    <lineage>
        <taxon>Eukaryota</taxon>
        <taxon>Metazoa</taxon>
        <taxon>Ecdysozoa</taxon>
        <taxon>Arthropoda</taxon>
        <taxon>Hexapoda</taxon>
        <taxon>Insecta</taxon>
        <taxon>Pterygota</taxon>
        <taxon>Neoptera</taxon>
        <taxon>Endopterygota</taxon>
        <taxon>Diptera</taxon>
        <taxon>Nematocera</taxon>
        <taxon>Chironomoidea</taxon>
        <taxon>Chironomidae</taxon>
        <taxon>Clunio</taxon>
    </lineage>
</organism>
<feature type="domain" description="BHLH" evidence="2">
    <location>
        <begin position="48"/>
        <end position="88"/>
    </location>
</feature>
<evidence type="ECO:0000256" key="1">
    <source>
        <dbReference type="SAM" id="MobiDB-lite"/>
    </source>
</evidence>
<feature type="region of interest" description="Disordered" evidence="1">
    <location>
        <begin position="1"/>
        <end position="20"/>
    </location>
</feature>